<dbReference type="Proteomes" id="UP000828390">
    <property type="component" value="Unassembled WGS sequence"/>
</dbReference>
<accession>A0A9D4DCG8</accession>
<dbReference type="EMBL" id="JAIWYP010000010">
    <property type="protein sequence ID" value="KAH3746478.1"/>
    <property type="molecule type" value="Genomic_DNA"/>
</dbReference>
<proteinExistence type="predicted"/>
<dbReference type="AlphaFoldDB" id="A0A9D4DCG8"/>
<organism evidence="1 2">
    <name type="scientific">Dreissena polymorpha</name>
    <name type="common">Zebra mussel</name>
    <name type="synonym">Mytilus polymorpha</name>
    <dbReference type="NCBI Taxonomy" id="45954"/>
    <lineage>
        <taxon>Eukaryota</taxon>
        <taxon>Metazoa</taxon>
        <taxon>Spiralia</taxon>
        <taxon>Lophotrochozoa</taxon>
        <taxon>Mollusca</taxon>
        <taxon>Bivalvia</taxon>
        <taxon>Autobranchia</taxon>
        <taxon>Heteroconchia</taxon>
        <taxon>Euheterodonta</taxon>
        <taxon>Imparidentia</taxon>
        <taxon>Neoheterodontei</taxon>
        <taxon>Myida</taxon>
        <taxon>Dreissenoidea</taxon>
        <taxon>Dreissenidae</taxon>
        <taxon>Dreissena</taxon>
    </lineage>
</organism>
<sequence length="68" mass="7348">MPYKREALVSSNDLPELGSNLSVPEFNAESLNGVEVRAADEPLVDVISALVDHVTLNDNVKLLVLFLG</sequence>
<gene>
    <name evidence="1" type="ORF">DPMN_180886</name>
</gene>
<reference evidence="1" key="2">
    <citation type="submission" date="2020-11" db="EMBL/GenBank/DDBJ databases">
        <authorList>
            <person name="McCartney M.A."/>
            <person name="Auch B."/>
            <person name="Kono T."/>
            <person name="Mallez S."/>
            <person name="Becker A."/>
            <person name="Gohl D.M."/>
            <person name="Silverstein K.A.T."/>
            <person name="Koren S."/>
            <person name="Bechman K.B."/>
            <person name="Herman A."/>
            <person name="Abrahante J.E."/>
            <person name="Garbe J."/>
        </authorList>
    </citation>
    <scope>NUCLEOTIDE SEQUENCE</scope>
    <source>
        <strain evidence="1">Duluth1</strain>
        <tissue evidence="1">Whole animal</tissue>
    </source>
</reference>
<protein>
    <submittedName>
        <fullName evidence="1">Uncharacterized protein</fullName>
    </submittedName>
</protein>
<evidence type="ECO:0000313" key="1">
    <source>
        <dbReference type="EMBL" id="KAH3746478.1"/>
    </source>
</evidence>
<evidence type="ECO:0000313" key="2">
    <source>
        <dbReference type="Proteomes" id="UP000828390"/>
    </source>
</evidence>
<comment type="caution">
    <text evidence="1">The sequence shown here is derived from an EMBL/GenBank/DDBJ whole genome shotgun (WGS) entry which is preliminary data.</text>
</comment>
<keyword evidence="2" id="KW-1185">Reference proteome</keyword>
<name>A0A9D4DCG8_DREPO</name>
<reference evidence="1" key="1">
    <citation type="journal article" date="2019" name="bioRxiv">
        <title>The Genome of the Zebra Mussel, Dreissena polymorpha: A Resource for Invasive Species Research.</title>
        <authorList>
            <person name="McCartney M.A."/>
            <person name="Auch B."/>
            <person name="Kono T."/>
            <person name="Mallez S."/>
            <person name="Zhang Y."/>
            <person name="Obille A."/>
            <person name="Becker A."/>
            <person name="Abrahante J.E."/>
            <person name="Garbe J."/>
            <person name="Badalamenti J.P."/>
            <person name="Herman A."/>
            <person name="Mangelson H."/>
            <person name="Liachko I."/>
            <person name="Sullivan S."/>
            <person name="Sone E.D."/>
            <person name="Koren S."/>
            <person name="Silverstein K.A.T."/>
            <person name="Beckman K.B."/>
            <person name="Gohl D.M."/>
        </authorList>
    </citation>
    <scope>NUCLEOTIDE SEQUENCE</scope>
    <source>
        <strain evidence="1">Duluth1</strain>
        <tissue evidence="1">Whole animal</tissue>
    </source>
</reference>